<evidence type="ECO:0000313" key="5">
    <source>
        <dbReference type="Proteomes" id="UP000632454"/>
    </source>
</evidence>
<gene>
    <name evidence="4" type="ORF">GCM10007298_44410</name>
</gene>
<comment type="similarity">
    <text evidence="1">Belongs to the thioesterase PaaI family.</text>
</comment>
<dbReference type="RefSeq" id="WP_229705397.1">
    <property type="nucleotide sequence ID" value="NZ_BMCS01000003.1"/>
</dbReference>
<name>A0ABQ1V9G8_9NOCA</name>
<dbReference type="PANTHER" id="PTHR43240">
    <property type="entry name" value="1,4-DIHYDROXY-2-NAPHTHOYL-COA THIOESTERASE 1"/>
    <property type="match status" value="1"/>
</dbReference>
<organism evidence="4 5">
    <name type="scientific">Williamsia phyllosphaerae</name>
    <dbReference type="NCBI Taxonomy" id="885042"/>
    <lineage>
        <taxon>Bacteria</taxon>
        <taxon>Bacillati</taxon>
        <taxon>Actinomycetota</taxon>
        <taxon>Actinomycetes</taxon>
        <taxon>Mycobacteriales</taxon>
        <taxon>Nocardiaceae</taxon>
        <taxon>Williamsia</taxon>
    </lineage>
</organism>
<dbReference type="EMBL" id="BMCS01000003">
    <property type="protein sequence ID" value="GGF43787.1"/>
    <property type="molecule type" value="Genomic_DNA"/>
</dbReference>
<keyword evidence="5" id="KW-1185">Reference proteome</keyword>
<dbReference type="Proteomes" id="UP000632454">
    <property type="component" value="Unassembled WGS sequence"/>
</dbReference>
<proteinExistence type="inferred from homology"/>
<dbReference type="InterPro" id="IPR003736">
    <property type="entry name" value="PAAI_dom"/>
</dbReference>
<dbReference type="InterPro" id="IPR006683">
    <property type="entry name" value="Thioestr_dom"/>
</dbReference>
<dbReference type="SUPFAM" id="SSF54637">
    <property type="entry name" value="Thioesterase/thiol ester dehydrase-isomerase"/>
    <property type="match status" value="1"/>
</dbReference>
<evidence type="ECO:0000259" key="3">
    <source>
        <dbReference type="Pfam" id="PF03061"/>
    </source>
</evidence>
<dbReference type="InterPro" id="IPR029069">
    <property type="entry name" value="HotDog_dom_sf"/>
</dbReference>
<accession>A0ABQ1V9G8</accession>
<reference evidence="5" key="1">
    <citation type="journal article" date="2019" name="Int. J. Syst. Evol. Microbiol.">
        <title>The Global Catalogue of Microorganisms (GCM) 10K type strain sequencing project: providing services to taxonomists for standard genome sequencing and annotation.</title>
        <authorList>
            <consortium name="The Broad Institute Genomics Platform"/>
            <consortium name="The Broad Institute Genome Sequencing Center for Infectious Disease"/>
            <person name="Wu L."/>
            <person name="Ma J."/>
        </authorList>
    </citation>
    <scope>NUCLEOTIDE SEQUENCE [LARGE SCALE GENOMIC DNA]</scope>
    <source>
        <strain evidence="5">CCM 7855</strain>
    </source>
</reference>
<comment type="caution">
    <text evidence="4">The sequence shown here is derived from an EMBL/GenBank/DDBJ whole genome shotgun (WGS) entry which is preliminary data.</text>
</comment>
<dbReference type="CDD" id="cd03443">
    <property type="entry name" value="PaaI_thioesterase"/>
    <property type="match status" value="1"/>
</dbReference>
<dbReference type="NCBIfam" id="TIGR00369">
    <property type="entry name" value="unchar_dom_1"/>
    <property type="match status" value="1"/>
</dbReference>
<evidence type="ECO:0000313" key="4">
    <source>
        <dbReference type="EMBL" id="GGF43787.1"/>
    </source>
</evidence>
<sequence>MADEPLSIGTEPSGLDATLGFEYQTMSGDGSVATFDAGSVHHQPYGIVHGGTYCALVESLASVSAAMWLQEKGLPPTVVGVNNSTDFLKSVRSGVVTGRALPIHRGRSSQLWQVDVTDADDRLLAQGRVRLQNLDNRPS</sequence>
<dbReference type="Pfam" id="PF03061">
    <property type="entry name" value="4HBT"/>
    <property type="match status" value="1"/>
</dbReference>
<feature type="domain" description="Thioesterase" evidence="3">
    <location>
        <begin position="45"/>
        <end position="124"/>
    </location>
</feature>
<dbReference type="Gene3D" id="3.10.129.10">
    <property type="entry name" value="Hotdog Thioesterase"/>
    <property type="match status" value="1"/>
</dbReference>
<protein>
    <submittedName>
        <fullName evidence="4">Esterase</fullName>
    </submittedName>
</protein>
<evidence type="ECO:0000256" key="1">
    <source>
        <dbReference type="ARBA" id="ARBA00008324"/>
    </source>
</evidence>
<dbReference type="PANTHER" id="PTHR43240:SF5">
    <property type="entry name" value="1,4-DIHYDROXY-2-NAPHTHOYL-COA THIOESTERASE 1"/>
    <property type="match status" value="1"/>
</dbReference>
<keyword evidence="2" id="KW-0378">Hydrolase</keyword>
<evidence type="ECO:0000256" key="2">
    <source>
        <dbReference type="ARBA" id="ARBA00022801"/>
    </source>
</evidence>